<dbReference type="PATRIC" id="fig|285.49.peg.3164"/>
<dbReference type="SUPFAM" id="SSF53448">
    <property type="entry name" value="Nucleotide-diphospho-sugar transferases"/>
    <property type="match status" value="1"/>
</dbReference>
<accession>A0A0L7MED7</accession>
<proteinExistence type="predicted"/>
<dbReference type="PANTHER" id="PTHR22916">
    <property type="entry name" value="GLYCOSYLTRANSFERASE"/>
    <property type="match status" value="1"/>
</dbReference>
<dbReference type="CDD" id="cd00761">
    <property type="entry name" value="Glyco_tranf_GTA_type"/>
    <property type="match status" value="1"/>
</dbReference>
<dbReference type="Proteomes" id="UP000037442">
    <property type="component" value="Unassembled WGS sequence"/>
</dbReference>
<keyword evidence="2" id="KW-0808">Transferase</keyword>
<evidence type="ECO:0000313" key="3">
    <source>
        <dbReference type="Proteomes" id="UP000037442"/>
    </source>
</evidence>
<organism evidence="2 3">
    <name type="scientific">Comamonas testosteroni</name>
    <name type="common">Pseudomonas testosteroni</name>
    <dbReference type="NCBI Taxonomy" id="285"/>
    <lineage>
        <taxon>Bacteria</taxon>
        <taxon>Pseudomonadati</taxon>
        <taxon>Pseudomonadota</taxon>
        <taxon>Betaproteobacteria</taxon>
        <taxon>Burkholderiales</taxon>
        <taxon>Comamonadaceae</taxon>
        <taxon>Comamonas</taxon>
    </lineage>
</organism>
<dbReference type="InterPro" id="IPR029044">
    <property type="entry name" value="Nucleotide-diphossugar_trans"/>
</dbReference>
<gene>
    <name evidence="2" type="ORF">GL58_15305</name>
</gene>
<protein>
    <submittedName>
        <fullName evidence="2">Glycosyl transferase</fullName>
    </submittedName>
</protein>
<comment type="caution">
    <text evidence="2">The sequence shown here is derived from an EMBL/GenBank/DDBJ whole genome shotgun (WGS) entry which is preliminary data.</text>
</comment>
<sequence length="500" mass="55389">MKALRGLLHLLRGDFARALAEAGTSSLDGLNSWLPWAYYRMGMYATVAALPMKPGQRRHVMPAVVSLAACGQHDGARKMLAAAQWRGTPARLRVALADALAPFMPVEALQLLESVREAASPALHAALLLRTNQTLRARELLADALNRGQAARYPELYLYQTMAEPDRPEQQLERLNCFFAAHGLPPVALRDPQQMPGPCNVKLPDLPAMPDGPLVSVLMTTFQTGARASVAIESLLNQSYRNLEIIVVDDASADDTPELVESWALKDARVRLLRLRTNGGTYLAKSMGLQLARGEFVTCHDSDDWSHPLKIEMQVRPLLEDASLVATTSHWVRMQDDGVFYARPVHTLMRLNPSSPLFRRELVLQRMGAWDCVRTGADSEFHARLRLVFGKDAVKRIAKPLALGSHRLGSLMTAEDTGYSDVGVSPQRLAYWEAWAGWHLDCLRHGKVPRLPLDLETLSEGRVFAAPEEICVTPEQVRAAQNQVRQQRLLADAGSDPVFI</sequence>
<evidence type="ECO:0000313" key="2">
    <source>
        <dbReference type="EMBL" id="KOC19948.1"/>
    </source>
</evidence>
<reference evidence="3" key="1">
    <citation type="submission" date="2014-06" db="EMBL/GenBank/DDBJ databases">
        <title>Draft genome sequence of C. testosteroni WDL7.</title>
        <authorList>
            <person name="Wu Y."/>
            <person name="Seshan H."/>
            <person name="Arumugam K."/>
        </authorList>
    </citation>
    <scope>NUCLEOTIDE SEQUENCE [LARGE SCALE GENOMIC DNA]</scope>
    <source>
        <strain evidence="3">WDL7</strain>
    </source>
</reference>
<dbReference type="Pfam" id="PF00535">
    <property type="entry name" value="Glycos_transf_2"/>
    <property type="match status" value="1"/>
</dbReference>
<evidence type="ECO:0000259" key="1">
    <source>
        <dbReference type="Pfam" id="PF00535"/>
    </source>
</evidence>
<feature type="domain" description="Glycosyltransferase 2-like" evidence="1">
    <location>
        <begin position="216"/>
        <end position="334"/>
    </location>
</feature>
<dbReference type="Gene3D" id="3.90.550.10">
    <property type="entry name" value="Spore Coat Polysaccharide Biosynthesis Protein SpsA, Chain A"/>
    <property type="match status" value="1"/>
</dbReference>
<dbReference type="AlphaFoldDB" id="A0A0L7MED7"/>
<dbReference type="GO" id="GO:0016758">
    <property type="term" value="F:hexosyltransferase activity"/>
    <property type="evidence" value="ECO:0007669"/>
    <property type="project" value="UniProtKB-ARBA"/>
</dbReference>
<dbReference type="EMBL" id="JNVD01000023">
    <property type="protein sequence ID" value="KOC19948.1"/>
    <property type="molecule type" value="Genomic_DNA"/>
</dbReference>
<dbReference type="InterPro" id="IPR001173">
    <property type="entry name" value="Glyco_trans_2-like"/>
</dbReference>
<name>A0A0L7MED7_COMTE</name>